<feature type="non-terminal residue" evidence="2">
    <location>
        <position position="47"/>
    </location>
</feature>
<sequence length="47" mass="5422">MEDLQELLDGMAGELADLVEQRKILQSQEKEIKEKMMETMKGNNLNV</sequence>
<dbReference type="EMBL" id="UINC01024349">
    <property type="protein sequence ID" value="SVA97800.1"/>
    <property type="molecule type" value="Genomic_DNA"/>
</dbReference>
<dbReference type="AlphaFoldDB" id="A0A382A8H8"/>
<evidence type="ECO:0000256" key="1">
    <source>
        <dbReference type="SAM" id="Coils"/>
    </source>
</evidence>
<reference evidence="2" key="1">
    <citation type="submission" date="2018-05" db="EMBL/GenBank/DDBJ databases">
        <authorList>
            <person name="Lanie J.A."/>
            <person name="Ng W.-L."/>
            <person name="Kazmierczak K.M."/>
            <person name="Andrzejewski T.M."/>
            <person name="Davidsen T.M."/>
            <person name="Wayne K.J."/>
            <person name="Tettelin H."/>
            <person name="Glass J.I."/>
            <person name="Rusch D."/>
            <person name="Podicherti R."/>
            <person name="Tsui H.-C.T."/>
            <person name="Winkler M.E."/>
        </authorList>
    </citation>
    <scope>NUCLEOTIDE SEQUENCE</scope>
</reference>
<name>A0A382A8H8_9ZZZZ</name>
<proteinExistence type="predicted"/>
<accession>A0A382A8H8</accession>
<gene>
    <name evidence="2" type="ORF">METZ01_LOCUS150654</name>
</gene>
<organism evidence="2">
    <name type="scientific">marine metagenome</name>
    <dbReference type="NCBI Taxonomy" id="408172"/>
    <lineage>
        <taxon>unclassified sequences</taxon>
        <taxon>metagenomes</taxon>
        <taxon>ecological metagenomes</taxon>
    </lineage>
</organism>
<evidence type="ECO:0000313" key="2">
    <source>
        <dbReference type="EMBL" id="SVA97800.1"/>
    </source>
</evidence>
<keyword evidence="1" id="KW-0175">Coiled coil</keyword>
<protein>
    <submittedName>
        <fullName evidence="2">Uncharacterized protein</fullName>
    </submittedName>
</protein>
<feature type="coiled-coil region" evidence="1">
    <location>
        <begin position="1"/>
        <end position="38"/>
    </location>
</feature>